<dbReference type="GO" id="GO:0006265">
    <property type="term" value="P:DNA topological change"/>
    <property type="evidence" value="ECO:0007669"/>
    <property type="project" value="InterPro"/>
</dbReference>
<keyword evidence="3" id="KW-0749">Sporulation</keyword>
<reference evidence="6 7" key="2">
    <citation type="journal article" date="2015" name="BMC Genomics">
        <title>Analysis of three genomes within the thermophilic bacterial species Caldanaerobacter subterraneus with a focus on carbon monoxide dehydrogenase evolution and hydrolase diversity.</title>
        <authorList>
            <person name="Sant'Anna F.H."/>
            <person name="Lebedinsky A.V."/>
            <person name="Sokolova T.G."/>
            <person name="Robb F.T."/>
            <person name="Gonzalez J.M."/>
        </authorList>
    </citation>
    <scope>NUCLEOTIDE SEQUENCE [LARGE SCALE GENOMIC DNA]</scope>
    <source>
        <strain evidence="6 7">DSM 12653</strain>
    </source>
</reference>
<reference evidence="6 7" key="1">
    <citation type="submission" date="2008-07" db="EMBL/GenBank/DDBJ databases">
        <authorList>
            <person name="Gonzalez J."/>
            <person name="Sokolova T."/>
            <person name="Ferriera S."/>
            <person name="Johnson J."/>
            <person name="Kravitz S."/>
            <person name="Beeson K."/>
            <person name="Sutton G."/>
            <person name="Rogers Y.-H."/>
            <person name="Friedman R."/>
            <person name="Frazier M."/>
            <person name="Venter J.C."/>
        </authorList>
    </citation>
    <scope>NUCLEOTIDE SEQUENCE [LARGE SCALE GENOMIC DNA]</scope>
    <source>
        <strain evidence="6 7">DSM 12653</strain>
    </source>
</reference>
<evidence type="ECO:0000313" key="6">
    <source>
        <dbReference type="EMBL" id="KKC30127.1"/>
    </source>
</evidence>
<comment type="function">
    <text evidence="1">SASP are bound to spore DNA. They are double-stranded DNA-binding proteins that cause DNA to change to an a-like conformation. They protect the DNA backbone from chemical and enzymatic cleavage and are thus involved in dormant spore's high resistance to UV light.</text>
</comment>
<feature type="region of interest" description="Disordered" evidence="5">
    <location>
        <begin position="76"/>
        <end position="101"/>
    </location>
</feature>
<dbReference type="InterPro" id="IPR050847">
    <property type="entry name" value="SASP_DNA-binding"/>
</dbReference>
<comment type="caution">
    <text evidence="6">The sequence shown here is derived from an EMBL/GenBank/DDBJ whole genome shotgun (WGS) entry which is preliminary data.</text>
</comment>
<dbReference type="InterPro" id="IPR038300">
    <property type="entry name" value="SASP_sf_alpha/beta"/>
</dbReference>
<gene>
    <name evidence="6" type="ORF">CDSM653_00809</name>
</gene>
<proteinExistence type="inferred from homology"/>
<evidence type="ECO:0000256" key="4">
    <source>
        <dbReference type="ARBA" id="ARBA00023125"/>
    </source>
</evidence>
<reference evidence="7" key="3">
    <citation type="submission" date="2015-02" db="EMBL/GenBank/DDBJ databases">
        <title>Genome analysis of three genomes within the thermophilic hydrogenogenic bacterial species Caldanaerobacter subterraneus.</title>
        <authorList>
            <person name="Sant'Anna F.H."/>
            <person name="Lebedinsky A."/>
            <person name="Sokolova T."/>
            <person name="Robb F.T."/>
            <person name="Gonzalez J.M."/>
        </authorList>
    </citation>
    <scope>NUCLEOTIDE SEQUENCE [LARGE SCALE GENOMIC DNA]</scope>
    <source>
        <strain evidence="7">DSM 12653</strain>
    </source>
</reference>
<dbReference type="GO" id="GO:0030435">
    <property type="term" value="P:sporulation resulting in formation of a cellular spore"/>
    <property type="evidence" value="ECO:0007669"/>
    <property type="project" value="UniProtKB-KW"/>
</dbReference>
<keyword evidence="4" id="KW-0238">DNA-binding</keyword>
<evidence type="ECO:0000256" key="5">
    <source>
        <dbReference type="SAM" id="MobiDB-lite"/>
    </source>
</evidence>
<dbReference type="Proteomes" id="UP000010146">
    <property type="component" value="Unassembled WGS sequence"/>
</dbReference>
<dbReference type="AlphaFoldDB" id="A0A0F5PN95"/>
<sequence length="101" mass="11044">MARGSWNDRPKMVPEAHKALDNMKYEIASELGLPVKQGSEDYWGHISSRDCGKVGGQMLRRMVHFAESAMARGISIYGSPPAQGGQQGAAGSESEYMQKRS</sequence>
<dbReference type="EMBL" id="ABXP02000046">
    <property type="protein sequence ID" value="KKC30127.1"/>
    <property type="molecule type" value="Genomic_DNA"/>
</dbReference>
<evidence type="ECO:0000256" key="1">
    <source>
        <dbReference type="ARBA" id="ARBA00003863"/>
    </source>
</evidence>
<protein>
    <submittedName>
        <fullName evidence="6">Small acid-soluble spore protein</fullName>
    </submittedName>
</protein>
<dbReference type="PANTHER" id="PTHR36107:SF1">
    <property type="entry name" value="SMALL, ACID-SOLUBLE SPORE PROTEIN A"/>
    <property type="match status" value="1"/>
</dbReference>
<evidence type="ECO:0000256" key="2">
    <source>
        <dbReference type="ARBA" id="ARBA00005442"/>
    </source>
</evidence>
<accession>A0A0F5PN95</accession>
<dbReference type="InterPro" id="IPR001448">
    <property type="entry name" value="SASP_alpha/beta-type"/>
</dbReference>
<dbReference type="InterPro" id="IPR018126">
    <property type="entry name" value="SASP_alpha/beta-type_CS"/>
</dbReference>
<name>A0A0F5PN95_9THEO</name>
<dbReference type="GO" id="GO:0003690">
    <property type="term" value="F:double-stranded DNA binding"/>
    <property type="evidence" value="ECO:0007669"/>
    <property type="project" value="InterPro"/>
</dbReference>
<comment type="similarity">
    <text evidence="2">Belongs to the alpha/beta-type SASP family.</text>
</comment>
<dbReference type="PANTHER" id="PTHR36107">
    <property type="entry name" value="SMALL, ACID-SOLUBLE SPORE PROTEIN A"/>
    <property type="match status" value="1"/>
</dbReference>
<dbReference type="PROSITE" id="PS00304">
    <property type="entry name" value="SASP_1"/>
    <property type="match status" value="1"/>
</dbReference>
<dbReference type="Pfam" id="PF00269">
    <property type="entry name" value="SASP"/>
    <property type="match status" value="1"/>
</dbReference>
<evidence type="ECO:0000313" key="7">
    <source>
        <dbReference type="Proteomes" id="UP000010146"/>
    </source>
</evidence>
<dbReference type="Gene3D" id="6.10.10.80">
    <property type="entry name" value="Small, acid-soluble spore protein, alpha/beta type-like"/>
    <property type="match status" value="1"/>
</dbReference>
<evidence type="ECO:0000256" key="3">
    <source>
        <dbReference type="ARBA" id="ARBA00022969"/>
    </source>
</evidence>
<dbReference type="RefSeq" id="WP_043883938.1">
    <property type="nucleotide sequence ID" value="NZ_ABXP02000046.1"/>
</dbReference>
<organism evidence="6 7">
    <name type="scientific">Caldanaerobacter subterraneus subsp. pacificus DSM 12653</name>
    <dbReference type="NCBI Taxonomy" id="391606"/>
    <lineage>
        <taxon>Bacteria</taxon>
        <taxon>Bacillati</taxon>
        <taxon>Bacillota</taxon>
        <taxon>Clostridia</taxon>
        <taxon>Thermoanaerobacterales</taxon>
        <taxon>Thermoanaerobacteraceae</taxon>
        <taxon>Caldanaerobacter</taxon>
    </lineage>
</organism>
<feature type="compositionally biased region" description="Low complexity" evidence="5">
    <location>
        <begin position="78"/>
        <end position="95"/>
    </location>
</feature>